<sequence>MGATPEDEKILMHSVLDYEKKPVHVYLTPTKLVIENNARPRCHDDTNDSLALGFQPSSRFISHVINLKEVIAVRSERRLQNKEDKLSLNPFQDSSLLQANKSQTTKAFYVYVIKRVSKHKWRHKICHFVSKDYGTCHLWIDKITEILRNPEWKRPKRLLVFINPVGGKRRGPQIFNEKVRPLFDLAGIYTEVVITKRQFHARDMIYEYDLQTVDGLVSVGGDGTFSEVLNGLLDRVNSEAGVEQTFRHSPKSPSLRIGIIPAGSTDAVVYSLAGINDPITSALQIILGDSIGMDVTAIYKKEEFIKYTVTMLGYGYYGDLLKESESLRWMGPKRYTWSGFKAFVANKAYEGEVSFLLASEEDSHPRDRNVCYAGCEKCKKSVVKNSQAISGKDNFLEYDLGGASEALPSTKRASYMMKDGWHRVKGRFCAINLVTISCRCALSPTGMSPSSHLGDGCMDLILIQDCSRVQYLRHLIRIPDAKADQFDFDFIQVYRVKEFSFQPASEPEDADEGEGQDRNGCIIKMTGHTRLASDSNLHSIWNCDGEVFNHPSLYAQVHCQLISLFARGVEEHSKEETLIHCPSCCSSCENDKHDIPE</sequence>
<dbReference type="RefSeq" id="XP_055881765.1">
    <property type="nucleotide sequence ID" value="XM_056025790.1"/>
</dbReference>
<dbReference type="InterPro" id="IPR045363">
    <property type="entry name" value="CERK_C"/>
</dbReference>
<dbReference type="InterPro" id="IPR001206">
    <property type="entry name" value="Diacylglycerol_kinase_cat_dom"/>
</dbReference>
<dbReference type="GO" id="GO:0016020">
    <property type="term" value="C:membrane"/>
    <property type="evidence" value="ECO:0007669"/>
    <property type="project" value="GOC"/>
</dbReference>
<dbReference type="SUPFAM" id="SSF111331">
    <property type="entry name" value="NAD kinase/diacylglycerol kinase-like"/>
    <property type="match status" value="1"/>
</dbReference>
<protein>
    <submittedName>
        <fullName evidence="3">Ceramide kinase-like</fullName>
    </submittedName>
</protein>
<evidence type="ECO:0000259" key="1">
    <source>
        <dbReference type="PROSITE" id="PS50146"/>
    </source>
</evidence>
<dbReference type="InterPro" id="IPR017438">
    <property type="entry name" value="ATP-NAD_kinase_N"/>
</dbReference>
<dbReference type="InterPro" id="IPR050187">
    <property type="entry name" value="Lipid_Phosphate_FormReg"/>
</dbReference>
<keyword evidence="2" id="KW-1185">Reference proteome</keyword>
<proteinExistence type="predicted"/>
<dbReference type="AlphaFoldDB" id="A0A9W3A3H9"/>
<dbReference type="GeneID" id="106054994"/>
<evidence type="ECO:0000313" key="2">
    <source>
        <dbReference type="Proteomes" id="UP001165740"/>
    </source>
</evidence>
<dbReference type="InterPro" id="IPR016064">
    <property type="entry name" value="NAD/diacylglycerol_kinase_sf"/>
</dbReference>
<dbReference type="InterPro" id="IPR057465">
    <property type="entry name" value="CERK_PH"/>
</dbReference>
<reference evidence="3" key="1">
    <citation type="submission" date="2025-08" db="UniProtKB">
        <authorList>
            <consortium name="RefSeq"/>
        </authorList>
    </citation>
    <scope>IDENTIFICATION</scope>
</reference>
<dbReference type="Proteomes" id="UP001165740">
    <property type="component" value="Chromosome 4"/>
</dbReference>
<feature type="domain" description="DAGKc" evidence="1">
    <location>
        <begin position="153"/>
        <end position="302"/>
    </location>
</feature>
<dbReference type="OMA" id="HHRWKWA"/>
<dbReference type="Pfam" id="PF25382">
    <property type="entry name" value="PH_CERK"/>
    <property type="match status" value="1"/>
</dbReference>
<dbReference type="Pfam" id="PF00781">
    <property type="entry name" value="DAGK_cat"/>
    <property type="match status" value="1"/>
</dbReference>
<dbReference type="PANTHER" id="PTHR12358">
    <property type="entry name" value="SPHINGOSINE KINASE"/>
    <property type="match status" value="1"/>
</dbReference>
<dbReference type="Pfam" id="PF19280">
    <property type="entry name" value="CERK_C"/>
    <property type="match status" value="1"/>
</dbReference>
<accession>A0A9W3A3H9</accession>
<evidence type="ECO:0000313" key="3">
    <source>
        <dbReference type="RefSeq" id="XP_055881765.1"/>
    </source>
</evidence>
<dbReference type="PROSITE" id="PS50146">
    <property type="entry name" value="DAGK"/>
    <property type="match status" value="1"/>
</dbReference>
<dbReference type="SMART" id="SM00046">
    <property type="entry name" value="DAGKc"/>
    <property type="match status" value="1"/>
</dbReference>
<dbReference type="PANTHER" id="PTHR12358:SF111">
    <property type="entry name" value="CERAMIDE KINASE, ISOFORM A"/>
    <property type="match status" value="1"/>
</dbReference>
<dbReference type="Gene3D" id="2.60.200.40">
    <property type="match status" value="1"/>
</dbReference>
<dbReference type="Gene3D" id="3.40.50.10330">
    <property type="entry name" value="Probable inorganic polyphosphate/atp-NAD kinase, domain 1"/>
    <property type="match status" value="1"/>
</dbReference>
<dbReference type="OrthoDB" id="530923at2759"/>
<name>A0A9W3A3H9_BIOGL</name>
<organism evidence="2 3">
    <name type="scientific">Biomphalaria glabrata</name>
    <name type="common">Bloodfluke planorb</name>
    <name type="synonym">Freshwater snail</name>
    <dbReference type="NCBI Taxonomy" id="6526"/>
    <lineage>
        <taxon>Eukaryota</taxon>
        <taxon>Metazoa</taxon>
        <taxon>Spiralia</taxon>
        <taxon>Lophotrochozoa</taxon>
        <taxon>Mollusca</taxon>
        <taxon>Gastropoda</taxon>
        <taxon>Heterobranchia</taxon>
        <taxon>Euthyneura</taxon>
        <taxon>Panpulmonata</taxon>
        <taxon>Hygrophila</taxon>
        <taxon>Lymnaeoidea</taxon>
        <taxon>Planorbidae</taxon>
        <taxon>Biomphalaria</taxon>
    </lineage>
</organism>
<gene>
    <name evidence="3" type="primary">LOC106054994</name>
</gene>
<dbReference type="GO" id="GO:0006672">
    <property type="term" value="P:ceramide metabolic process"/>
    <property type="evidence" value="ECO:0007669"/>
    <property type="project" value="TreeGrafter"/>
</dbReference>
<dbReference type="GO" id="GO:0001729">
    <property type="term" value="F:ceramide kinase activity"/>
    <property type="evidence" value="ECO:0007669"/>
    <property type="project" value="TreeGrafter"/>
</dbReference>